<dbReference type="PROSITE" id="PS00138">
    <property type="entry name" value="SUBTILASE_SER"/>
    <property type="match status" value="1"/>
</dbReference>
<sequence>MTEENISRRTILRSVGAGVAGTALAGHATAGSGEVDDYVVGIAPDRGLETVREAADSVRRELDFGEIGRAVSGQFPDAALEAFENNPNVRYVEKNARMQALEQTTPYGIEQVDADVAIDDGSTGDGVSIAIIDSGIDPQHETLEANLGEGWAATDAACQDDCSGGFFCSPNDIDTCYAEWDDDNDHGTHVAGTAGAADDGEGVLGVAPDATLHAVKVLDCCGSGAYDDIAAGIEWSADQGHEVQNMSLGGDESNVVADAVAYAAERGVTMIAAAGNDGECTDCVGYPAAYDEVIAVSATDENDDLADFSSTGPEVELAAPGVDTLSSIPRDDYDEFSGTSMASPHVAGGAAQIIAAGTTDREEVRQQLKDAADDIGLDDNEQGAGRLNVADALGLDDSDDDDDDDDDDETDSESEPAIDEFAVSTRSTGRWNRAEVDWAVSDEDGDLASVTSELVADDGTVLDSVTSSVGGSSASGEHELRSDAEPDGVRLVVSDEAGNETSDTRAY</sequence>
<gene>
    <name evidence="10" type="ORF">GS429_13520</name>
</gene>
<dbReference type="InterPro" id="IPR034202">
    <property type="entry name" value="Subtilisin_Carlsberg-like"/>
</dbReference>
<dbReference type="Pfam" id="PF00082">
    <property type="entry name" value="Peptidase_S8"/>
    <property type="match status" value="1"/>
</dbReference>
<dbReference type="InterPro" id="IPR036852">
    <property type="entry name" value="Peptidase_S8/S53_dom_sf"/>
</dbReference>
<feature type="compositionally biased region" description="Basic and acidic residues" evidence="8">
    <location>
        <begin position="476"/>
        <end position="488"/>
    </location>
</feature>
<evidence type="ECO:0000256" key="3">
    <source>
        <dbReference type="ARBA" id="ARBA00022723"/>
    </source>
</evidence>
<dbReference type="GO" id="GO:0006508">
    <property type="term" value="P:proteolysis"/>
    <property type="evidence" value="ECO:0007669"/>
    <property type="project" value="UniProtKB-KW"/>
</dbReference>
<dbReference type="InterPro" id="IPR006311">
    <property type="entry name" value="TAT_signal"/>
</dbReference>
<dbReference type="GO" id="GO:0046872">
    <property type="term" value="F:metal ion binding"/>
    <property type="evidence" value="ECO:0007669"/>
    <property type="project" value="UniProtKB-KW"/>
</dbReference>
<dbReference type="Gene3D" id="3.40.50.200">
    <property type="entry name" value="Peptidase S8/S53 domain"/>
    <property type="match status" value="1"/>
</dbReference>
<feature type="compositionally biased region" description="Acidic residues" evidence="8">
    <location>
        <begin position="394"/>
        <end position="418"/>
    </location>
</feature>
<evidence type="ECO:0000256" key="4">
    <source>
        <dbReference type="ARBA" id="ARBA00022801"/>
    </source>
</evidence>
<feature type="compositionally biased region" description="Low complexity" evidence="8">
    <location>
        <begin position="463"/>
        <end position="475"/>
    </location>
</feature>
<dbReference type="PANTHER" id="PTHR43806:SF11">
    <property type="entry name" value="CEREVISIN-RELATED"/>
    <property type="match status" value="1"/>
</dbReference>
<organism evidence="10 11">
    <name type="scientific">Natronorubrum halalkaliphilum</name>
    <dbReference type="NCBI Taxonomy" id="2691917"/>
    <lineage>
        <taxon>Archaea</taxon>
        <taxon>Methanobacteriati</taxon>
        <taxon>Methanobacteriota</taxon>
        <taxon>Stenosarchaea group</taxon>
        <taxon>Halobacteria</taxon>
        <taxon>Halobacteriales</taxon>
        <taxon>Natrialbaceae</taxon>
        <taxon>Natronorubrum</taxon>
    </lineage>
</organism>
<dbReference type="PROSITE" id="PS51892">
    <property type="entry name" value="SUBTILASE"/>
    <property type="match status" value="1"/>
</dbReference>
<dbReference type="InterPro" id="IPR023828">
    <property type="entry name" value="Peptidase_S8_Ser-AS"/>
</dbReference>
<dbReference type="InterPro" id="IPR050131">
    <property type="entry name" value="Peptidase_S8_subtilisin-like"/>
</dbReference>
<accession>A0A6B0VRE1</accession>
<dbReference type="EMBL" id="WUYX01000041">
    <property type="protein sequence ID" value="MXV63069.1"/>
    <property type="molecule type" value="Genomic_DNA"/>
</dbReference>
<evidence type="ECO:0000256" key="6">
    <source>
        <dbReference type="PROSITE-ProRule" id="PRU01240"/>
    </source>
</evidence>
<dbReference type="RefSeq" id="WP_160065895.1">
    <property type="nucleotide sequence ID" value="NZ_WUYX01000041.1"/>
</dbReference>
<evidence type="ECO:0000256" key="1">
    <source>
        <dbReference type="ARBA" id="ARBA00011073"/>
    </source>
</evidence>
<keyword evidence="11" id="KW-1185">Reference proteome</keyword>
<dbReference type="Gene3D" id="3.30.70.80">
    <property type="entry name" value="Peptidase S8 propeptide/proteinase inhibitor I9"/>
    <property type="match status" value="1"/>
</dbReference>
<feature type="domain" description="Peptidase S8/S53" evidence="9">
    <location>
        <begin position="124"/>
        <end position="385"/>
    </location>
</feature>
<dbReference type="CDD" id="cd07477">
    <property type="entry name" value="Peptidases_S8_Subtilisin_subset"/>
    <property type="match status" value="1"/>
</dbReference>
<dbReference type="AlphaFoldDB" id="A0A6B0VRE1"/>
<evidence type="ECO:0000259" key="9">
    <source>
        <dbReference type="Pfam" id="PF00082"/>
    </source>
</evidence>
<dbReference type="PRINTS" id="PR00723">
    <property type="entry name" value="SUBTILISIN"/>
</dbReference>
<dbReference type="SUPFAM" id="SSF52743">
    <property type="entry name" value="Subtilisin-like"/>
    <property type="match status" value="1"/>
</dbReference>
<keyword evidence="5 6" id="KW-0720">Serine protease</keyword>
<feature type="active site" description="Charge relay system" evidence="6">
    <location>
        <position position="340"/>
    </location>
</feature>
<feature type="region of interest" description="Disordered" evidence="8">
    <location>
        <begin position="463"/>
        <end position="507"/>
    </location>
</feature>
<dbReference type="PROSITE" id="PS00136">
    <property type="entry name" value="SUBTILASE_ASP"/>
    <property type="match status" value="1"/>
</dbReference>
<evidence type="ECO:0000256" key="2">
    <source>
        <dbReference type="ARBA" id="ARBA00022670"/>
    </source>
</evidence>
<dbReference type="InterPro" id="IPR023827">
    <property type="entry name" value="Peptidase_S8_Asp-AS"/>
</dbReference>
<dbReference type="InterPro" id="IPR000209">
    <property type="entry name" value="Peptidase_S8/S53_dom"/>
</dbReference>
<comment type="similarity">
    <text evidence="1 6 7">Belongs to the peptidase S8 family.</text>
</comment>
<evidence type="ECO:0000313" key="10">
    <source>
        <dbReference type="EMBL" id="MXV63069.1"/>
    </source>
</evidence>
<dbReference type="InterPro" id="IPR015500">
    <property type="entry name" value="Peptidase_S8_subtilisin-rel"/>
</dbReference>
<dbReference type="GO" id="GO:0004252">
    <property type="term" value="F:serine-type endopeptidase activity"/>
    <property type="evidence" value="ECO:0007669"/>
    <property type="project" value="UniProtKB-UniRule"/>
</dbReference>
<protein>
    <submittedName>
        <fullName evidence="10">S8 family serine peptidase</fullName>
    </submittedName>
</protein>
<feature type="active site" description="Charge relay system" evidence="6">
    <location>
        <position position="186"/>
    </location>
</feature>
<proteinExistence type="inferred from homology"/>
<dbReference type="OrthoDB" id="27270at2157"/>
<evidence type="ECO:0000256" key="5">
    <source>
        <dbReference type="ARBA" id="ARBA00022825"/>
    </source>
</evidence>
<evidence type="ECO:0000256" key="7">
    <source>
        <dbReference type="RuleBase" id="RU003355"/>
    </source>
</evidence>
<keyword evidence="2 6" id="KW-0645">Protease</keyword>
<dbReference type="SUPFAM" id="SSF54897">
    <property type="entry name" value="Protease propeptides/inhibitors"/>
    <property type="match status" value="1"/>
</dbReference>
<dbReference type="PROSITE" id="PS51318">
    <property type="entry name" value="TAT"/>
    <property type="match status" value="1"/>
</dbReference>
<dbReference type="InterPro" id="IPR022398">
    <property type="entry name" value="Peptidase_S8_His-AS"/>
</dbReference>
<feature type="region of interest" description="Disordered" evidence="8">
    <location>
        <begin position="391"/>
        <end position="428"/>
    </location>
</feature>
<dbReference type="InterPro" id="IPR037045">
    <property type="entry name" value="S8pro/Inhibitor_I9_sf"/>
</dbReference>
<comment type="caution">
    <text evidence="10">The sequence shown here is derived from an EMBL/GenBank/DDBJ whole genome shotgun (WGS) entry which is preliminary data.</text>
</comment>
<feature type="active site" description="Charge relay system" evidence="6">
    <location>
        <position position="133"/>
    </location>
</feature>
<name>A0A6B0VRE1_9EURY</name>
<dbReference type="PANTHER" id="PTHR43806">
    <property type="entry name" value="PEPTIDASE S8"/>
    <property type="match status" value="1"/>
</dbReference>
<keyword evidence="3" id="KW-0479">Metal-binding</keyword>
<evidence type="ECO:0000256" key="8">
    <source>
        <dbReference type="SAM" id="MobiDB-lite"/>
    </source>
</evidence>
<dbReference type="PROSITE" id="PS00137">
    <property type="entry name" value="SUBTILASE_HIS"/>
    <property type="match status" value="1"/>
</dbReference>
<evidence type="ECO:0000313" key="11">
    <source>
        <dbReference type="Proteomes" id="UP000434101"/>
    </source>
</evidence>
<reference evidence="10 11" key="1">
    <citation type="submission" date="2020-01" db="EMBL/GenBank/DDBJ databases">
        <title>Natronorubrum sp. JWXQ-INN 674 isolated from Inner Mongolia Autonomous Region of China.</title>
        <authorList>
            <person name="Xue Q."/>
        </authorList>
    </citation>
    <scope>NUCLEOTIDE SEQUENCE [LARGE SCALE GENOMIC DNA]</scope>
    <source>
        <strain evidence="10 11">JWXQ-INN-674</strain>
    </source>
</reference>
<dbReference type="Proteomes" id="UP000434101">
    <property type="component" value="Unassembled WGS sequence"/>
</dbReference>
<feature type="region of interest" description="Disordered" evidence="8">
    <location>
        <begin position="321"/>
        <end position="344"/>
    </location>
</feature>
<keyword evidence="4 6" id="KW-0378">Hydrolase</keyword>